<dbReference type="OrthoDB" id="3639706at2759"/>
<dbReference type="PANTHER" id="PTHR42085:SF1">
    <property type="entry name" value="F-BOX DOMAIN-CONTAINING PROTEIN"/>
    <property type="match status" value="1"/>
</dbReference>
<evidence type="ECO:0000313" key="2">
    <source>
        <dbReference type="EMBL" id="PPJ61020.1"/>
    </source>
</evidence>
<accession>A0A2S6CMV8</accession>
<evidence type="ECO:0000313" key="3">
    <source>
        <dbReference type="Proteomes" id="UP000237631"/>
    </source>
</evidence>
<name>A0A2S6CMV8_9PEZI</name>
<dbReference type="EMBL" id="PNEN01000157">
    <property type="protein sequence ID" value="PPJ61020.1"/>
    <property type="molecule type" value="Genomic_DNA"/>
</dbReference>
<gene>
    <name evidence="2" type="ORF">CBER1_02000</name>
</gene>
<proteinExistence type="predicted"/>
<dbReference type="Proteomes" id="UP000237631">
    <property type="component" value="Unassembled WGS sequence"/>
</dbReference>
<sequence>MAKMQGTPPDKCPNAPTGKRQPGQTKPLPELPLVKHKLSSLIAITNATLPLPSLRLKDIDLHKLTLNLPHRQRTGKWFSHLPSPAGLFRTLPPGLRRKIFTLVMKFPEPFVIHAYRDEGNRLAHGPYVKRKSDSGGSLSSNERENLLALTRVSKAIRYETHLLFYQQNTFYINHDPDFKANDAKSVLTKFRTMIGEEAFHRIRGLGFCCQVRKERVSRVLWPRGEIGAQVFEIVKRCVEALKEDKRQENRLGERRWGGEVRLEMCLEGLMKRREKKSLRSTERGERLRKNAQPSFSMRIQLDLGLPTCMWDRHLAKWAKLAEEAEKSGDTLRARGLREVVKEMRSAEGKLESVLPLQRRI</sequence>
<dbReference type="PANTHER" id="PTHR42085">
    <property type="entry name" value="F-BOX DOMAIN-CONTAINING PROTEIN"/>
    <property type="match status" value="1"/>
</dbReference>
<dbReference type="InterPro" id="IPR038883">
    <property type="entry name" value="AN11006-like"/>
</dbReference>
<comment type="caution">
    <text evidence="2">The sequence shown here is derived from an EMBL/GenBank/DDBJ whole genome shotgun (WGS) entry which is preliminary data.</text>
</comment>
<keyword evidence="3" id="KW-1185">Reference proteome</keyword>
<reference evidence="3" key="1">
    <citation type="journal article" date="2017" name="bioRxiv">
        <title>Conservation of a gene cluster reveals novel cercosporin biosynthetic mechanisms and extends production to the genus Colletotrichum.</title>
        <authorList>
            <person name="de Jonge R."/>
            <person name="Ebert M.K."/>
            <person name="Huitt-Roehl C.R."/>
            <person name="Pal P."/>
            <person name="Suttle J.C."/>
            <person name="Spanner R.E."/>
            <person name="Neubauer J.D."/>
            <person name="Jurick W.M.II."/>
            <person name="Stott K.A."/>
            <person name="Secor G.A."/>
            <person name="Thomma B.P.H.J."/>
            <person name="Van de Peer Y."/>
            <person name="Townsend C.A."/>
            <person name="Bolton M.D."/>
        </authorList>
    </citation>
    <scope>NUCLEOTIDE SEQUENCE [LARGE SCALE GENOMIC DNA]</scope>
    <source>
        <strain evidence="3">CBS538.71</strain>
    </source>
</reference>
<protein>
    <submittedName>
        <fullName evidence="2">Uncharacterized protein</fullName>
    </submittedName>
</protein>
<evidence type="ECO:0000256" key="1">
    <source>
        <dbReference type="SAM" id="MobiDB-lite"/>
    </source>
</evidence>
<dbReference type="AlphaFoldDB" id="A0A2S6CMV8"/>
<feature type="region of interest" description="Disordered" evidence="1">
    <location>
        <begin position="1"/>
        <end position="30"/>
    </location>
</feature>
<organism evidence="2 3">
    <name type="scientific">Cercospora berteroae</name>
    <dbReference type="NCBI Taxonomy" id="357750"/>
    <lineage>
        <taxon>Eukaryota</taxon>
        <taxon>Fungi</taxon>
        <taxon>Dikarya</taxon>
        <taxon>Ascomycota</taxon>
        <taxon>Pezizomycotina</taxon>
        <taxon>Dothideomycetes</taxon>
        <taxon>Dothideomycetidae</taxon>
        <taxon>Mycosphaerellales</taxon>
        <taxon>Mycosphaerellaceae</taxon>
        <taxon>Cercospora</taxon>
    </lineage>
</organism>